<dbReference type="FunFam" id="3.80.10.10:FF:000233">
    <property type="entry name" value="Leucine-rich repeat receptor-like protein kinase TDR"/>
    <property type="match status" value="1"/>
</dbReference>
<dbReference type="InterPro" id="IPR000719">
    <property type="entry name" value="Prot_kinase_dom"/>
</dbReference>
<dbReference type="SMART" id="SM00369">
    <property type="entry name" value="LRR_TYP"/>
    <property type="match status" value="11"/>
</dbReference>
<evidence type="ECO:0000256" key="23">
    <source>
        <dbReference type="SAM" id="SignalP"/>
    </source>
</evidence>
<dbReference type="SUPFAM" id="SSF52047">
    <property type="entry name" value="RNI-like"/>
    <property type="match status" value="1"/>
</dbReference>
<comment type="catalytic activity">
    <reaction evidence="19">
        <text>L-threonyl-[protein] + ATP = O-phospho-L-threonyl-[protein] + ADP + H(+)</text>
        <dbReference type="Rhea" id="RHEA:46608"/>
        <dbReference type="Rhea" id="RHEA-COMP:11060"/>
        <dbReference type="Rhea" id="RHEA-COMP:11605"/>
        <dbReference type="ChEBI" id="CHEBI:15378"/>
        <dbReference type="ChEBI" id="CHEBI:30013"/>
        <dbReference type="ChEBI" id="CHEBI:30616"/>
        <dbReference type="ChEBI" id="CHEBI:61977"/>
        <dbReference type="ChEBI" id="CHEBI:456216"/>
        <dbReference type="EC" id="2.7.11.1"/>
    </reaction>
</comment>
<evidence type="ECO:0000313" key="26">
    <source>
        <dbReference type="RefSeq" id="XP_022774024.1"/>
    </source>
</evidence>
<feature type="transmembrane region" description="Helical" evidence="22">
    <location>
        <begin position="559"/>
        <end position="580"/>
    </location>
</feature>
<reference evidence="26" key="1">
    <citation type="submission" date="2025-08" db="UniProtKB">
        <authorList>
            <consortium name="RefSeq"/>
        </authorList>
    </citation>
    <scope>IDENTIFICATION</scope>
    <source>
        <tissue evidence="26">Fruit stalk</tissue>
    </source>
</reference>
<dbReference type="PANTHER" id="PTHR48053">
    <property type="entry name" value="LEUCINE RICH REPEAT FAMILY PROTEIN, EXPRESSED"/>
    <property type="match status" value="1"/>
</dbReference>
<evidence type="ECO:0000256" key="16">
    <source>
        <dbReference type="ARBA" id="ARBA00023136"/>
    </source>
</evidence>
<keyword evidence="17" id="KW-0675">Receptor</keyword>
<dbReference type="PROSITE" id="PS51450">
    <property type="entry name" value="LRR"/>
    <property type="match status" value="1"/>
</dbReference>
<evidence type="ECO:0000256" key="9">
    <source>
        <dbReference type="ARBA" id="ARBA00022692"/>
    </source>
</evidence>
<evidence type="ECO:0000256" key="1">
    <source>
        <dbReference type="ARBA" id="ARBA00004236"/>
    </source>
</evidence>
<evidence type="ECO:0000256" key="20">
    <source>
        <dbReference type="ARBA" id="ARBA00048679"/>
    </source>
</evidence>
<keyword evidence="14 21" id="KW-0067">ATP-binding</keyword>
<name>A0A6P6BAA3_DURZI</name>
<keyword evidence="5" id="KW-0723">Serine/threonine-protein kinase</keyword>
<keyword evidence="15 22" id="KW-1133">Transmembrane helix</keyword>
<keyword evidence="8" id="KW-0808">Transferase</keyword>
<dbReference type="Gene3D" id="3.30.200.20">
    <property type="entry name" value="Phosphorylase Kinase, domain 1"/>
    <property type="match status" value="1"/>
</dbReference>
<keyword evidence="6" id="KW-0597">Phosphoprotein</keyword>
<dbReference type="GO" id="GO:0004674">
    <property type="term" value="F:protein serine/threonine kinase activity"/>
    <property type="evidence" value="ECO:0007669"/>
    <property type="project" value="UniProtKB-KW"/>
</dbReference>
<evidence type="ECO:0000256" key="21">
    <source>
        <dbReference type="PROSITE-ProRule" id="PRU10141"/>
    </source>
</evidence>
<keyword evidence="13" id="KW-0418">Kinase</keyword>
<dbReference type="InterPro" id="IPR055414">
    <property type="entry name" value="LRR_R13L4/SHOC2-like"/>
</dbReference>
<dbReference type="Pfam" id="PF00560">
    <property type="entry name" value="LRR_1"/>
    <property type="match status" value="4"/>
</dbReference>
<evidence type="ECO:0000256" key="19">
    <source>
        <dbReference type="ARBA" id="ARBA00047899"/>
    </source>
</evidence>
<dbReference type="PROSITE" id="PS50011">
    <property type="entry name" value="PROTEIN_KINASE_DOM"/>
    <property type="match status" value="1"/>
</dbReference>
<keyword evidence="10 23" id="KW-0732">Signal</keyword>
<dbReference type="InterPro" id="IPR001611">
    <property type="entry name" value="Leu-rich_rpt"/>
</dbReference>
<dbReference type="InterPro" id="IPR003591">
    <property type="entry name" value="Leu-rich_rpt_typical-subtyp"/>
</dbReference>
<dbReference type="SMART" id="SM00365">
    <property type="entry name" value="LRR_SD22"/>
    <property type="match status" value="7"/>
</dbReference>
<dbReference type="RefSeq" id="XP_022774024.1">
    <property type="nucleotide sequence ID" value="XM_022918289.1"/>
</dbReference>
<accession>A0A6P6BAA3</accession>
<evidence type="ECO:0000256" key="3">
    <source>
        <dbReference type="ARBA" id="ARBA00012513"/>
    </source>
</evidence>
<evidence type="ECO:0000256" key="15">
    <source>
        <dbReference type="ARBA" id="ARBA00022989"/>
    </source>
</evidence>
<dbReference type="PANTHER" id="PTHR48053:SF126">
    <property type="entry name" value="MDIS1-INTERACTING RECEPTOR LIKE KINASE 2-LIKE ISOFORM X1"/>
    <property type="match status" value="1"/>
</dbReference>
<keyword evidence="18" id="KW-0325">Glycoprotein</keyword>
<evidence type="ECO:0000256" key="18">
    <source>
        <dbReference type="ARBA" id="ARBA00023180"/>
    </source>
</evidence>
<dbReference type="FunFam" id="3.30.200.20:FF:000309">
    <property type="entry name" value="Leucine-rich repeat receptor protein kinase MSP1"/>
    <property type="match status" value="1"/>
</dbReference>
<dbReference type="SUPFAM" id="SSF52058">
    <property type="entry name" value="L domain-like"/>
    <property type="match status" value="1"/>
</dbReference>
<protein>
    <recommendedName>
        <fullName evidence="3">non-specific serine/threonine protein kinase</fullName>
        <ecNumber evidence="3">2.7.11.1</ecNumber>
    </recommendedName>
</protein>
<dbReference type="EC" id="2.7.11.1" evidence="3"/>
<keyword evidence="16 22" id="KW-0472">Membrane</keyword>
<evidence type="ECO:0000256" key="4">
    <source>
        <dbReference type="ARBA" id="ARBA00022475"/>
    </source>
</evidence>
<dbReference type="InterPro" id="IPR011009">
    <property type="entry name" value="Kinase-like_dom_sf"/>
</dbReference>
<dbReference type="Pfam" id="PF23598">
    <property type="entry name" value="LRR_14"/>
    <property type="match status" value="1"/>
</dbReference>
<dbReference type="InterPro" id="IPR051716">
    <property type="entry name" value="Plant_RL_S/T_kinase"/>
</dbReference>
<organism evidence="25 26">
    <name type="scientific">Durio zibethinus</name>
    <name type="common">Durian</name>
    <dbReference type="NCBI Taxonomy" id="66656"/>
    <lineage>
        <taxon>Eukaryota</taxon>
        <taxon>Viridiplantae</taxon>
        <taxon>Streptophyta</taxon>
        <taxon>Embryophyta</taxon>
        <taxon>Tracheophyta</taxon>
        <taxon>Spermatophyta</taxon>
        <taxon>Magnoliopsida</taxon>
        <taxon>eudicotyledons</taxon>
        <taxon>Gunneridae</taxon>
        <taxon>Pentapetalae</taxon>
        <taxon>rosids</taxon>
        <taxon>malvids</taxon>
        <taxon>Malvales</taxon>
        <taxon>Malvaceae</taxon>
        <taxon>Helicteroideae</taxon>
        <taxon>Durio</taxon>
    </lineage>
</organism>
<keyword evidence="11" id="KW-0677">Repeat</keyword>
<sequence length="917" mass="101037">MASHFFTCIAILFLLSINVESNEVSDLEPLQAAEKKTLMETGWWSNHSKKDADHCRWPGVRCDAVGSVTEIDLSGHGLNGSIPPQIGALSKLNYLNLSMNGLRGELPPSFRNLTQLLVLDISHNEIDSISLAIENMKNLVSLNLTRNLIADMPSAIGFLTNLTHLIMDSNPLLHGIPHQVWNLEKLMTLQLSHCLLSGPIPSNIAKLESLVTLDLSSNMLVGPLPSSVSNLTNLTVLNLQRNQLNGSIPKEIGRLTNLVTLDLSNNMLLGPIPSSLGRLIKLVSLNFRFNQINGFIPQEIGNMKNLSFLRLGSNKIQGPLPPSLGNLSNLKQLRLYRNQINGPIPSEITNLNNLVLLDLGVNNFSGQIPPFLGLLPSLTSLYLDSNLFEGFIPSDIGKLKNLTTLYLSNNKLTGPIPLSLCHLTNLITLSLSSNLLRGPIPLEIGILEGLIFLDLSQNGLSGPIPTQIGKCLNLLELNLANNHLSGRVPNFPFYLEKLNLSFNSLMGPIPSVLFHLPPESFTGNKDLCGAITGFPPCPSSSSPTVKGKRNSKVMHNLKIIIVVPTLFLVSTLALVMLAIFRHRAKSFKPDPSATKNGDIFSVWNYDGRIAYEDIIKSTEDFDIKYCIGTGGYGSVYKACLPSGRVVALKKLHRFEAEKPAFSKSFGNEVKLLTEIRHRNIVKLHGFCLHKQCMFLIYEYMERGSLFCVLSNDDEAVELDWIKRVNVIKCVAHALAYLHHDCSPPIVHRDISSNNVLLDSNLEAVVSDFGNARLLDPDSSNHSILAGTYGYIAPEFAYTIVVSEKCDVYSFGVLTLEILMGKHPGELLTSLSSASSQNMMLSDILDPRLSPPTNKRITLDIILASSLAFACLSLNPKSRPTMKIVSQEFLAHRRPLFSKPIREVSLSELLNCKMYMED</sequence>
<evidence type="ECO:0000256" key="6">
    <source>
        <dbReference type="ARBA" id="ARBA00022553"/>
    </source>
</evidence>
<evidence type="ECO:0000256" key="8">
    <source>
        <dbReference type="ARBA" id="ARBA00022679"/>
    </source>
</evidence>
<evidence type="ECO:0000256" key="11">
    <source>
        <dbReference type="ARBA" id="ARBA00022737"/>
    </source>
</evidence>
<evidence type="ECO:0000256" key="17">
    <source>
        <dbReference type="ARBA" id="ARBA00023170"/>
    </source>
</evidence>
<keyword evidence="7" id="KW-0433">Leucine-rich repeat</keyword>
<dbReference type="OrthoDB" id="676979at2759"/>
<dbReference type="InterPro" id="IPR032675">
    <property type="entry name" value="LRR_dom_sf"/>
</dbReference>
<evidence type="ECO:0000313" key="25">
    <source>
        <dbReference type="Proteomes" id="UP000515121"/>
    </source>
</evidence>
<feature type="binding site" evidence="21">
    <location>
        <position position="649"/>
    </location>
    <ligand>
        <name>ATP</name>
        <dbReference type="ChEBI" id="CHEBI:30616"/>
    </ligand>
</feature>
<feature type="domain" description="Protein kinase" evidence="24">
    <location>
        <begin position="621"/>
        <end position="889"/>
    </location>
</feature>
<proteinExistence type="predicted"/>
<feature type="signal peptide" evidence="23">
    <location>
        <begin position="1"/>
        <end position="21"/>
    </location>
</feature>
<dbReference type="InterPro" id="IPR017441">
    <property type="entry name" value="Protein_kinase_ATP_BS"/>
</dbReference>
<dbReference type="GO" id="GO:0009791">
    <property type="term" value="P:post-embryonic development"/>
    <property type="evidence" value="ECO:0007669"/>
    <property type="project" value="UniProtKB-ARBA"/>
</dbReference>
<dbReference type="Gene3D" id="3.80.10.10">
    <property type="entry name" value="Ribonuclease Inhibitor"/>
    <property type="match status" value="3"/>
</dbReference>
<evidence type="ECO:0000256" key="5">
    <source>
        <dbReference type="ARBA" id="ARBA00022527"/>
    </source>
</evidence>
<evidence type="ECO:0000256" key="13">
    <source>
        <dbReference type="ARBA" id="ARBA00022777"/>
    </source>
</evidence>
<comment type="catalytic activity">
    <reaction evidence="20">
        <text>L-seryl-[protein] + ATP = O-phospho-L-seryl-[protein] + ADP + H(+)</text>
        <dbReference type="Rhea" id="RHEA:17989"/>
        <dbReference type="Rhea" id="RHEA-COMP:9863"/>
        <dbReference type="Rhea" id="RHEA-COMP:11604"/>
        <dbReference type="ChEBI" id="CHEBI:15378"/>
        <dbReference type="ChEBI" id="CHEBI:29999"/>
        <dbReference type="ChEBI" id="CHEBI:30616"/>
        <dbReference type="ChEBI" id="CHEBI:83421"/>
        <dbReference type="ChEBI" id="CHEBI:456216"/>
        <dbReference type="EC" id="2.7.11.1"/>
    </reaction>
</comment>
<dbReference type="GO" id="GO:0005886">
    <property type="term" value="C:plasma membrane"/>
    <property type="evidence" value="ECO:0007669"/>
    <property type="project" value="UniProtKB-SubCell"/>
</dbReference>
<dbReference type="KEGG" id="dzi:111316278"/>
<evidence type="ECO:0000256" key="7">
    <source>
        <dbReference type="ARBA" id="ARBA00022614"/>
    </source>
</evidence>
<dbReference type="GO" id="GO:0005524">
    <property type="term" value="F:ATP binding"/>
    <property type="evidence" value="ECO:0007669"/>
    <property type="project" value="UniProtKB-UniRule"/>
</dbReference>
<evidence type="ECO:0000256" key="14">
    <source>
        <dbReference type="ARBA" id="ARBA00022840"/>
    </source>
</evidence>
<evidence type="ECO:0000256" key="22">
    <source>
        <dbReference type="SAM" id="Phobius"/>
    </source>
</evidence>
<dbReference type="AlphaFoldDB" id="A0A6P6BAA3"/>
<dbReference type="FunFam" id="3.80.10.10:FF:000299">
    <property type="entry name" value="Piriformospora indica-insensitive protein 2"/>
    <property type="match status" value="1"/>
</dbReference>
<dbReference type="Pfam" id="PF00069">
    <property type="entry name" value="Pkinase"/>
    <property type="match status" value="1"/>
</dbReference>
<evidence type="ECO:0000256" key="2">
    <source>
        <dbReference type="ARBA" id="ARBA00004479"/>
    </source>
</evidence>
<dbReference type="Gene3D" id="1.10.510.10">
    <property type="entry name" value="Transferase(Phosphotransferase) domain 1"/>
    <property type="match status" value="1"/>
</dbReference>
<evidence type="ECO:0000259" key="24">
    <source>
        <dbReference type="PROSITE" id="PS50011"/>
    </source>
</evidence>
<dbReference type="PROSITE" id="PS00107">
    <property type="entry name" value="PROTEIN_KINASE_ATP"/>
    <property type="match status" value="1"/>
</dbReference>
<keyword evidence="25" id="KW-1185">Reference proteome</keyword>
<dbReference type="InterPro" id="IPR008266">
    <property type="entry name" value="Tyr_kinase_AS"/>
</dbReference>
<keyword evidence="4" id="KW-1003">Cell membrane</keyword>
<feature type="chain" id="PRO_5028140194" description="non-specific serine/threonine protein kinase" evidence="23">
    <location>
        <begin position="22"/>
        <end position="917"/>
    </location>
</feature>
<comment type="subcellular location">
    <subcellularLocation>
        <location evidence="1">Cell membrane</location>
    </subcellularLocation>
    <subcellularLocation>
        <location evidence="2">Membrane</location>
        <topology evidence="2">Single-pass type I membrane protein</topology>
    </subcellularLocation>
</comment>
<evidence type="ECO:0000256" key="12">
    <source>
        <dbReference type="ARBA" id="ARBA00022741"/>
    </source>
</evidence>
<dbReference type="Proteomes" id="UP000515121">
    <property type="component" value="Unplaced"/>
</dbReference>
<gene>
    <name evidence="26" type="primary">LOC111316278</name>
</gene>
<keyword evidence="12 21" id="KW-0547">Nucleotide-binding</keyword>
<evidence type="ECO:0000256" key="10">
    <source>
        <dbReference type="ARBA" id="ARBA00022729"/>
    </source>
</evidence>
<dbReference type="SUPFAM" id="SSF56112">
    <property type="entry name" value="Protein kinase-like (PK-like)"/>
    <property type="match status" value="1"/>
</dbReference>
<dbReference type="PROSITE" id="PS00109">
    <property type="entry name" value="PROTEIN_KINASE_TYR"/>
    <property type="match status" value="1"/>
</dbReference>
<dbReference type="GeneID" id="111316278"/>
<dbReference type="FunFam" id="1.10.510.10:FF:000445">
    <property type="entry name" value="MDIS1-interacting receptor like kinase 2"/>
    <property type="match status" value="1"/>
</dbReference>
<keyword evidence="9 22" id="KW-0812">Transmembrane</keyword>
<dbReference type="Pfam" id="PF13855">
    <property type="entry name" value="LRR_8"/>
    <property type="match status" value="1"/>
</dbReference>